<evidence type="ECO:0000259" key="2">
    <source>
        <dbReference type="Pfam" id="PF03732"/>
    </source>
</evidence>
<evidence type="ECO:0000313" key="3">
    <source>
        <dbReference type="Proteomes" id="UP000694853"/>
    </source>
</evidence>
<dbReference type="PANTHER" id="PTHR15503:SF45">
    <property type="entry name" value="RNA-DIRECTED DNA POLYMERASE HOMOLOG"/>
    <property type="match status" value="1"/>
</dbReference>
<name>A0A8B8LMA0_ABRPR</name>
<dbReference type="AlphaFoldDB" id="A0A8B8LMA0"/>
<gene>
    <name evidence="4" type="primary">LOC113866779</name>
</gene>
<feature type="region of interest" description="Disordered" evidence="1">
    <location>
        <begin position="166"/>
        <end position="195"/>
    </location>
</feature>
<dbReference type="GeneID" id="113866779"/>
<sequence length="350" mass="40552">MARRPRDKVIDALFERIVDVLERQNTSTPNRGLSEFRKNKPSQFHSGFNLDGTQLWIEELEKIFEAMACTDEEKVMYVVYMLIREAKHWWRFARQQLEVKETHIGWLAFRRHFLEKYFPKDIRRRREQEFLNLRQGRMSVGEYAAKFDELSRCRIFEDDTKAYQASWKGTGPPRQVNASNSRGRESQEKRKPYFNPSRFRGNNFSGNQGSSVGSVNHSNIRCNNCLPTSLMKCDVLVSTPTNSSVIAHCICLNCPLHIDEVFLVNLICLPLFEIDIILGMDWLSVNRVLIDCQKRTLILNPQNDKVEDSNLDGSKISTVSVTKKDATQMFMILASKDNKDNPPLDKLPIV</sequence>
<dbReference type="RefSeq" id="XP_027357380.1">
    <property type="nucleotide sequence ID" value="XM_027501579.1"/>
</dbReference>
<dbReference type="KEGG" id="aprc:113866779"/>
<accession>A0A8B8LMA0</accession>
<reference evidence="3" key="1">
    <citation type="journal article" date="2019" name="Toxins">
        <title>Detection of Abrin-Like and Prepropulchellin-Like Toxin Genes and Transcripts Using Whole Genome Sequencing and Full-Length Transcript Sequencing of Abrus precatorius.</title>
        <authorList>
            <person name="Hovde B.T."/>
            <person name="Daligault H.E."/>
            <person name="Hanschen E.R."/>
            <person name="Kunde Y.A."/>
            <person name="Johnson M.B."/>
            <person name="Starkenburg S.R."/>
            <person name="Johnson S.L."/>
        </authorList>
    </citation>
    <scope>NUCLEOTIDE SEQUENCE [LARGE SCALE GENOMIC DNA]</scope>
</reference>
<dbReference type="Proteomes" id="UP000694853">
    <property type="component" value="Unplaced"/>
</dbReference>
<evidence type="ECO:0000256" key="1">
    <source>
        <dbReference type="SAM" id="MobiDB-lite"/>
    </source>
</evidence>
<dbReference type="OrthoDB" id="1936908at2759"/>
<feature type="compositionally biased region" description="Basic and acidic residues" evidence="1">
    <location>
        <begin position="182"/>
        <end position="191"/>
    </location>
</feature>
<protein>
    <submittedName>
        <fullName evidence="4">Uncharacterized protein LOC113866779</fullName>
    </submittedName>
</protein>
<dbReference type="CDD" id="cd00303">
    <property type="entry name" value="retropepsin_like"/>
    <property type="match status" value="1"/>
</dbReference>
<dbReference type="PANTHER" id="PTHR15503">
    <property type="entry name" value="LDOC1 RELATED"/>
    <property type="match status" value="1"/>
</dbReference>
<dbReference type="Pfam" id="PF08284">
    <property type="entry name" value="RVP_2"/>
    <property type="match status" value="1"/>
</dbReference>
<dbReference type="Pfam" id="PF03732">
    <property type="entry name" value="Retrotrans_gag"/>
    <property type="match status" value="1"/>
</dbReference>
<proteinExistence type="predicted"/>
<dbReference type="Gene3D" id="2.40.70.10">
    <property type="entry name" value="Acid Proteases"/>
    <property type="match status" value="1"/>
</dbReference>
<feature type="domain" description="Retrotransposon gag" evidence="2">
    <location>
        <begin position="78"/>
        <end position="152"/>
    </location>
</feature>
<keyword evidence="3" id="KW-1185">Reference proteome</keyword>
<evidence type="ECO:0000313" key="4">
    <source>
        <dbReference type="RefSeq" id="XP_027357380.1"/>
    </source>
</evidence>
<dbReference type="InterPro" id="IPR021109">
    <property type="entry name" value="Peptidase_aspartic_dom_sf"/>
</dbReference>
<dbReference type="InterPro" id="IPR005162">
    <property type="entry name" value="Retrotrans_gag_dom"/>
</dbReference>
<organism evidence="3 4">
    <name type="scientific">Abrus precatorius</name>
    <name type="common">Indian licorice</name>
    <name type="synonym">Glycine abrus</name>
    <dbReference type="NCBI Taxonomy" id="3816"/>
    <lineage>
        <taxon>Eukaryota</taxon>
        <taxon>Viridiplantae</taxon>
        <taxon>Streptophyta</taxon>
        <taxon>Embryophyta</taxon>
        <taxon>Tracheophyta</taxon>
        <taxon>Spermatophyta</taxon>
        <taxon>Magnoliopsida</taxon>
        <taxon>eudicotyledons</taxon>
        <taxon>Gunneridae</taxon>
        <taxon>Pentapetalae</taxon>
        <taxon>rosids</taxon>
        <taxon>fabids</taxon>
        <taxon>Fabales</taxon>
        <taxon>Fabaceae</taxon>
        <taxon>Papilionoideae</taxon>
        <taxon>50 kb inversion clade</taxon>
        <taxon>NPAAA clade</taxon>
        <taxon>indigoferoid/millettioid clade</taxon>
        <taxon>Abreae</taxon>
        <taxon>Abrus</taxon>
    </lineage>
</organism>
<dbReference type="InterPro" id="IPR032567">
    <property type="entry name" value="RTL1-rel"/>
</dbReference>
<reference evidence="4" key="2">
    <citation type="submission" date="2025-08" db="UniProtKB">
        <authorList>
            <consortium name="RefSeq"/>
        </authorList>
    </citation>
    <scope>IDENTIFICATION</scope>
    <source>
        <tissue evidence="4">Young leaves</tissue>
    </source>
</reference>